<keyword evidence="2" id="KW-1185">Reference proteome</keyword>
<sequence>MNQETHLIRIDINQTADGLYGCQVNSHGDLLLELAPTYRDKLTAVKAALRYLTDNDLQTIMPEVV</sequence>
<protein>
    <submittedName>
        <fullName evidence="1">Uncharacterized protein</fullName>
    </submittedName>
</protein>
<reference evidence="1 2" key="1">
    <citation type="submission" date="2018-11" db="EMBL/GenBank/DDBJ databases">
        <title>Neisseria weixii sp. nov. isolated from the rectal contents of plateau pika (Ochotona cruzoniae).</title>
        <authorList>
            <person name="Zhang G."/>
        </authorList>
    </citation>
    <scope>NUCLEOTIDE SEQUENCE [LARGE SCALE GENOMIC DNA]</scope>
    <source>
        <strain evidence="1 2">10009</strain>
    </source>
</reference>
<gene>
    <name evidence="1" type="ORF">EGK74_01715</name>
</gene>
<proteinExistence type="predicted"/>
<dbReference type="Proteomes" id="UP000272412">
    <property type="component" value="Unassembled WGS sequence"/>
</dbReference>
<dbReference type="EMBL" id="RPFL01000002">
    <property type="protein sequence ID" value="RPD90492.1"/>
    <property type="molecule type" value="Genomic_DNA"/>
</dbReference>
<dbReference type="AlphaFoldDB" id="A0A3N4N2S9"/>
<evidence type="ECO:0000313" key="2">
    <source>
        <dbReference type="Proteomes" id="UP000272412"/>
    </source>
</evidence>
<dbReference type="RefSeq" id="WP_123803659.1">
    <property type="nucleotide sequence ID" value="NZ_RPFL01000002.1"/>
</dbReference>
<organism evidence="1 2">
    <name type="scientific">Neisseria weixii</name>
    <dbReference type="NCBI Taxonomy" id="1853276"/>
    <lineage>
        <taxon>Bacteria</taxon>
        <taxon>Pseudomonadati</taxon>
        <taxon>Pseudomonadota</taxon>
        <taxon>Betaproteobacteria</taxon>
        <taxon>Neisseriales</taxon>
        <taxon>Neisseriaceae</taxon>
        <taxon>Neisseria</taxon>
    </lineage>
</organism>
<comment type="caution">
    <text evidence="1">The sequence shown here is derived from an EMBL/GenBank/DDBJ whole genome shotgun (WGS) entry which is preliminary data.</text>
</comment>
<evidence type="ECO:0000313" key="1">
    <source>
        <dbReference type="EMBL" id="RPD90492.1"/>
    </source>
</evidence>
<accession>A0A3N4N2S9</accession>
<name>A0A3N4N2S9_9NEIS</name>